<dbReference type="InterPro" id="IPR027470">
    <property type="entry name" value="Cation_efflux_CTD"/>
</dbReference>
<proteinExistence type="predicted"/>
<dbReference type="InterPro" id="IPR036837">
    <property type="entry name" value="Cation_efflux_CTD_sf"/>
</dbReference>
<feature type="domain" description="Cation efflux protein cytoplasmic" evidence="1">
    <location>
        <begin position="5"/>
        <end position="65"/>
    </location>
</feature>
<evidence type="ECO:0000259" key="1">
    <source>
        <dbReference type="Pfam" id="PF16916"/>
    </source>
</evidence>
<dbReference type="Pfam" id="PF16916">
    <property type="entry name" value="ZT_dimer"/>
    <property type="match status" value="1"/>
</dbReference>
<dbReference type="SUPFAM" id="SSF160240">
    <property type="entry name" value="Cation efflux protein cytoplasmic domain-like"/>
    <property type="match status" value="1"/>
</dbReference>
<accession>A0A645D8M1</accession>
<sequence>MLGEKDIVGVHDLVVHDYGPGRVMISLHAEVPADGNMIALHDTVDNLEKRLRAECGCEAVIHMDPVALQDEQTNRLREEIAALVQEIDASLTVHDFRVVPGHTHTNLVFDVVVPFGFPLSDEEVRSKISERVLALEKNCYAVVQVDKASVTKE</sequence>
<organism evidence="2">
    <name type="scientific">bioreactor metagenome</name>
    <dbReference type="NCBI Taxonomy" id="1076179"/>
    <lineage>
        <taxon>unclassified sequences</taxon>
        <taxon>metagenomes</taxon>
        <taxon>ecological metagenomes</taxon>
    </lineage>
</organism>
<name>A0A645D8M1_9ZZZZ</name>
<dbReference type="AlphaFoldDB" id="A0A645D8M1"/>
<evidence type="ECO:0000313" key="2">
    <source>
        <dbReference type="EMBL" id="MPM85746.1"/>
    </source>
</evidence>
<reference evidence="2" key="1">
    <citation type="submission" date="2019-08" db="EMBL/GenBank/DDBJ databases">
        <authorList>
            <person name="Kucharzyk K."/>
            <person name="Murdoch R.W."/>
            <person name="Higgins S."/>
            <person name="Loffler F."/>
        </authorList>
    </citation>
    <scope>NUCLEOTIDE SEQUENCE</scope>
</reference>
<dbReference type="EMBL" id="VSSQ01033959">
    <property type="protein sequence ID" value="MPM85746.1"/>
    <property type="molecule type" value="Genomic_DNA"/>
</dbReference>
<protein>
    <recommendedName>
        <fullName evidence="1">Cation efflux protein cytoplasmic domain-containing protein</fullName>
    </recommendedName>
</protein>
<gene>
    <name evidence="2" type="ORF">SDC9_132827</name>
</gene>
<dbReference type="Gene3D" id="3.30.70.1350">
    <property type="entry name" value="Cation efflux protein, cytoplasmic domain"/>
    <property type="match status" value="1"/>
</dbReference>
<comment type="caution">
    <text evidence="2">The sequence shown here is derived from an EMBL/GenBank/DDBJ whole genome shotgun (WGS) entry which is preliminary data.</text>
</comment>